<evidence type="ECO:0000256" key="1">
    <source>
        <dbReference type="SAM" id="MobiDB-lite"/>
    </source>
</evidence>
<evidence type="ECO:0000313" key="3">
    <source>
        <dbReference type="Proteomes" id="UP000887565"/>
    </source>
</evidence>
<dbReference type="Proteomes" id="UP000887565">
    <property type="component" value="Unplaced"/>
</dbReference>
<evidence type="ECO:0000256" key="2">
    <source>
        <dbReference type="SAM" id="SignalP"/>
    </source>
</evidence>
<proteinExistence type="predicted"/>
<organism evidence="3 4">
    <name type="scientific">Romanomermis culicivorax</name>
    <name type="common">Nematode worm</name>
    <dbReference type="NCBI Taxonomy" id="13658"/>
    <lineage>
        <taxon>Eukaryota</taxon>
        <taxon>Metazoa</taxon>
        <taxon>Ecdysozoa</taxon>
        <taxon>Nematoda</taxon>
        <taxon>Enoplea</taxon>
        <taxon>Dorylaimia</taxon>
        <taxon>Mermithida</taxon>
        <taxon>Mermithoidea</taxon>
        <taxon>Mermithidae</taxon>
        <taxon>Romanomermis</taxon>
    </lineage>
</organism>
<protein>
    <submittedName>
        <fullName evidence="4">Secreted protein</fullName>
    </submittedName>
</protein>
<feature type="compositionally biased region" description="Gly residues" evidence="1">
    <location>
        <begin position="47"/>
        <end position="58"/>
    </location>
</feature>
<feature type="chain" id="PRO_5037823677" evidence="2">
    <location>
        <begin position="26"/>
        <end position="67"/>
    </location>
</feature>
<evidence type="ECO:0000313" key="4">
    <source>
        <dbReference type="WBParaSite" id="nRc.2.0.1.t08090-RA"/>
    </source>
</evidence>
<keyword evidence="3" id="KW-1185">Reference proteome</keyword>
<dbReference type="WBParaSite" id="nRc.2.0.1.t08090-RA">
    <property type="protein sequence ID" value="nRc.2.0.1.t08090-RA"/>
    <property type="gene ID" value="nRc.2.0.1.g08090"/>
</dbReference>
<sequence>MIRVLFSGWGLKARALLLVICSVGGGGCGGCSSGCSWKEMNLAGGGAENGGQSKGNGLGSSSVGDLC</sequence>
<feature type="signal peptide" evidence="2">
    <location>
        <begin position="1"/>
        <end position="25"/>
    </location>
</feature>
<name>A0A915I2N1_ROMCU</name>
<keyword evidence="2" id="KW-0732">Signal</keyword>
<feature type="region of interest" description="Disordered" evidence="1">
    <location>
        <begin position="47"/>
        <end position="67"/>
    </location>
</feature>
<reference evidence="4" key="1">
    <citation type="submission" date="2022-11" db="UniProtKB">
        <authorList>
            <consortium name="WormBaseParasite"/>
        </authorList>
    </citation>
    <scope>IDENTIFICATION</scope>
</reference>
<dbReference type="PROSITE" id="PS51257">
    <property type="entry name" value="PROKAR_LIPOPROTEIN"/>
    <property type="match status" value="1"/>
</dbReference>
<dbReference type="AlphaFoldDB" id="A0A915I2N1"/>
<accession>A0A915I2N1</accession>